<keyword evidence="7" id="KW-1003">Cell membrane</keyword>
<evidence type="ECO:0000256" key="4">
    <source>
        <dbReference type="ARBA" id="ARBA00023065"/>
    </source>
</evidence>
<keyword evidence="4 7" id="KW-0406">Ion transport</keyword>
<name>A0A1F6BR02_9BACT</name>
<organism evidence="8 9">
    <name type="scientific">Candidatus Jorgensenbacteria bacterium RIFCSPHIGHO2_02_FULL_45_20</name>
    <dbReference type="NCBI Taxonomy" id="1798470"/>
    <lineage>
        <taxon>Bacteria</taxon>
        <taxon>Candidatus Joergenseniibacteriota</taxon>
    </lineage>
</organism>
<dbReference type="NCBIfam" id="TIGR01145">
    <property type="entry name" value="ATP_synt_delta"/>
    <property type="match status" value="1"/>
</dbReference>
<evidence type="ECO:0000256" key="1">
    <source>
        <dbReference type="ARBA" id="ARBA00004370"/>
    </source>
</evidence>
<comment type="subcellular location">
    <subcellularLocation>
        <location evidence="7">Cell membrane</location>
        <topology evidence="7">Peripheral membrane protein</topology>
    </subcellularLocation>
    <subcellularLocation>
        <location evidence="1">Membrane</location>
    </subcellularLocation>
</comment>
<protein>
    <recommendedName>
        <fullName evidence="7">ATP synthase subunit delta</fullName>
    </recommendedName>
    <alternativeName>
        <fullName evidence="7">ATP synthase F(1) sector subunit delta</fullName>
    </alternativeName>
    <alternativeName>
        <fullName evidence="7">F-type ATPase subunit delta</fullName>
        <shortName evidence="7">F-ATPase subunit delta</shortName>
    </alternativeName>
</protein>
<evidence type="ECO:0000256" key="6">
    <source>
        <dbReference type="ARBA" id="ARBA00023310"/>
    </source>
</evidence>
<gene>
    <name evidence="7" type="primary">atpH</name>
    <name evidence="8" type="ORF">A3D55_01745</name>
</gene>
<keyword evidence="3 7" id="KW-0375">Hydrogen ion transport</keyword>
<proteinExistence type="inferred from homology"/>
<dbReference type="STRING" id="1798470.A3D55_01745"/>
<evidence type="ECO:0000256" key="3">
    <source>
        <dbReference type="ARBA" id="ARBA00022781"/>
    </source>
</evidence>
<accession>A0A1F6BR02</accession>
<keyword evidence="5 7" id="KW-0472">Membrane</keyword>
<evidence type="ECO:0000256" key="5">
    <source>
        <dbReference type="ARBA" id="ARBA00023136"/>
    </source>
</evidence>
<comment type="function">
    <text evidence="7">F(1)F(0) ATP synthase produces ATP from ADP in the presence of a proton or sodium gradient. F-type ATPases consist of two structural domains, F(1) containing the extramembraneous catalytic core and F(0) containing the membrane proton channel, linked together by a central stalk and a peripheral stalk. During catalysis, ATP synthesis in the catalytic domain of F(1) is coupled via a rotary mechanism of the central stalk subunits to proton translocation.</text>
</comment>
<evidence type="ECO:0000313" key="9">
    <source>
        <dbReference type="Proteomes" id="UP000178825"/>
    </source>
</evidence>
<comment type="caution">
    <text evidence="8">The sequence shown here is derived from an EMBL/GenBank/DDBJ whole genome shotgun (WGS) entry which is preliminary data.</text>
</comment>
<sequence>MRKITPRHYALSLYESLAEAEDSESAMLLENFLALVFYNKDWKNLAKIIADFEIIYDDQKGLIEVEVESPRALSASLKKEIINWLKQREEKEIIFKEKINVGLLGGFKIHYQDTVVDASLSSQLQRLKNSLIN</sequence>
<dbReference type="GO" id="GO:0045259">
    <property type="term" value="C:proton-transporting ATP synthase complex"/>
    <property type="evidence" value="ECO:0007669"/>
    <property type="project" value="UniProtKB-KW"/>
</dbReference>
<reference evidence="8 9" key="1">
    <citation type="journal article" date="2016" name="Nat. Commun.">
        <title>Thousands of microbial genomes shed light on interconnected biogeochemical processes in an aquifer system.</title>
        <authorList>
            <person name="Anantharaman K."/>
            <person name="Brown C.T."/>
            <person name="Hug L.A."/>
            <person name="Sharon I."/>
            <person name="Castelle C.J."/>
            <person name="Probst A.J."/>
            <person name="Thomas B.C."/>
            <person name="Singh A."/>
            <person name="Wilkins M.J."/>
            <person name="Karaoz U."/>
            <person name="Brodie E.L."/>
            <person name="Williams K.H."/>
            <person name="Hubbard S.S."/>
            <person name="Banfield J.F."/>
        </authorList>
    </citation>
    <scope>NUCLEOTIDE SEQUENCE [LARGE SCALE GENOMIC DNA]</scope>
</reference>
<keyword evidence="2 7" id="KW-0813">Transport</keyword>
<evidence type="ECO:0000256" key="2">
    <source>
        <dbReference type="ARBA" id="ARBA00022448"/>
    </source>
</evidence>
<dbReference type="GO" id="GO:0046933">
    <property type="term" value="F:proton-transporting ATP synthase activity, rotational mechanism"/>
    <property type="evidence" value="ECO:0007669"/>
    <property type="project" value="UniProtKB-UniRule"/>
</dbReference>
<keyword evidence="7" id="KW-0139">CF(1)</keyword>
<dbReference type="EMBL" id="MFKJ01000001">
    <property type="protein sequence ID" value="OGG39350.1"/>
    <property type="molecule type" value="Genomic_DNA"/>
</dbReference>
<comment type="similarity">
    <text evidence="7">Belongs to the ATPase delta chain family.</text>
</comment>
<dbReference type="GO" id="GO:0005886">
    <property type="term" value="C:plasma membrane"/>
    <property type="evidence" value="ECO:0007669"/>
    <property type="project" value="UniProtKB-SubCell"/>
</dbReference>
<dbReference type="InterPro" id="IPR000711">
    <property type="entry name" value="ATPase_OSCP/dsu"/>
</dbReference>
<dbReference type="Proteomes" id="UP000178825">
    <property type="component" value="Unassembled WGS sequence"/>
</dbReference>
<evidence type="ECO:0000313" key="8">
    <source>
        <dbReference type="EMBL" id="OGG39350.1"/>
    </source>
</evidence>
<dbReference type="PANTHER" id="PTHR11910">
    <property type="entry name" value="ATP SYNTHASE DELTA CHAIN"/>
    <property type="match status" value="1"/>
</dbReference>
<keyword evidence="6 7" id="KW-0066">ATP synthesis</keyword>
<dbReference type="AlphaFoldDB" id="A0A1F6BR02"/>
<comment type="function">
    <text evidence="7">This protein is part of the stalk that links CF(0) to CF(1). It either transmits conformational changes from CF(0) to CF(1) or is implicated in proton conduction.</text>
</comment>
<dbReference type="Pfam" id="PF00213">
    <property type="entry name" value="OSCP"/>
    <property type="match status" value="1"/>
</dbReference>
<dbReference type="HAMAP" id="MF_01416">
    <property type="entry name" value="ATP_synth_delta_bact"/>
    <property type="match status" value="1"/>
</dbReference>
<evidence type="ECO:0000256" key="7">
    <source>
        <dbReference type="HAMAP-Rule" id="MF_01416"/>
    </source>
</evidence>